<protein>
    <submittedName>
        <fullName evidence="2">Uncharacterized protein</fullName>
    </submittedName>
</protein>
<name>A0AAD9XU30_9ROSI</name>
<dbReference type="EMBL" id="JANJYI010000001">
    <property type="protein sequence ID" value="KAK2665804.1"/>
    <property type="molecule type" value="Genomic_DNA"/>
</dbReference>
<evidence type="ECO:0000313" key="3">
    <source>
        <dbReference type="Proteomes" id="UP001280121"/>
    </source>
</evidence>
<feature type="region of interest" description="Disordered" evidence="1">
    <location>
        <begin position="100"/>
        <end position="124"/>
    </location>
</feature>
<proteinExistence type="predicted"/>
<gene>
    <name evidence="2" type="ORF">Ddye_004378</name>
</gene>
<comment type="caution">
    <text evidence="2">The sequence shown here is derived from an EMBL/GenBank/DDBJ whole genome shotgun (WGS) entry which is preliminary data.</text>
</comment>
<accession>A0AAD9XU30</accession>
<sequence>MKNSLMDEMRMGFLHLTELICLNKVAEKLNEHTITDLSENDNIQDYQPSVPRDVMSPEFVIVSETSEDVMQLKRPPKLTIKVPRDRKRFAFTVSPYVDPTTKMPRKPKLPKFGSDTQVDEEILR</sequence>
<reference evidence="2" key="1">
    <citation type="journal article" date="2023" name="Plant J.">
        <title>Genome sequences and population genomics provide insights into the demographic history, inbreeding, and mutation load of two 'living fossil' tree species of Dipteronia.</title>
        <authorList>
            <person name="Feng Y."/>
            <person name="Comes H.P."/>
            <person name="Chen J."/>
            <person name="Zhu S."/>
            <person name="Lu R."/>
            <person name="Zhang X."/>
            <person name="Li P."/>
            <person name="Qiu J."/>
            <person name="Olsen K.M."/>
            <person name="Qiu Y."/>
        </authorList>
    </citation>
    <scope>NUCLEOTIDE SEQUENCE</scope>
    <source>
        <strain evidence="2">KIB01</strain>
    </source>
</reference>
<keyword evidence="3" id="KW-1185">Reference proteome</keyword>
<evidence type="ECO:0000313" key="2">
    <source>
        <dbReference type="EMBL" id="KAK2665804.1"/>
    </source>
</evidence>
<dbReference type="Proteomes" id="UP001280121">
    <property type="component" value="Unassembled WGS sequence"/>
</dbReference>
<organism evidence="2 3">
    <name type="scientific">Dipteronia dyeriana</name>
    <dbReference type="NCBI Taxonomy" id="168575"/>
    <lineage>
        <taxon>Eukaryota</taxon>
        <taxon>Viridiplantae</taxon>
        <taxon>Streptophyta</taxon>
        <taxon>Embryophyta</taxon>
        <taxon>Tracheophyta</taxon>
        <taxon>Spermatophyta</taxon>
        <taxon>Magnoliopsida</taxon>
        <taxon>eudicotyledons</taxon>
        <taxon>Gunneridae</taxon>
        <taxon>Pentapetalae</taxon>
        <taxon>rosids</taxon>
        <taxon>malvids</taxon>
        <taxon>Sapindales</taxon>
        <taxon>Sapindaceae</taxon>
        <taxon>Hippocastanoideae</taxon>
        <taxon>Acereae</taxon>
        <taxon>Dipteronia</taxon>
    </lineage>
</organism>
<dbReference type="AlphaFoldDB" id="A0AAD9XU30"/>
<evidence type="ECO:0000256" key="1">
    <source>
        <dbReference type="SAM" id="MobiDB-lite"/>
    </source>
</evidence>